<evidence type="ECO:0000313" key="3">
    <source>
        <dbReference type="EMBL" id="SES72560.1"/>
    </source>
</evidence>
<dbReference type="AlphaFoldDB" id="A0A1H9YTS3"/>
<gene>
    <name evidence="3" type="ORF">SAMN05660297_00404</name>
</gene>
<evidence type="ECO:0000313" key="4">
    <source>
        <dbReference type="Proteomes" id="UP000199568"/>
    </source>
</evidence>
<name>A0A1H9YTS3_9FIRM</name>
<dbReference type="SUPFAM" id="SSF56059">
    <property type="entry name" value="Glutathione synthetase ATP-binding domain-like"/>
    <property type="match status" value="1"/>
</dbReference>
<dbReference type="Gene3D" id="3.30.470.20">
    <property type="entry name" value="ATP-grasp fold, B domain"/>
    <property type="match status" value="1"/>
</dbReference>
<accession>A0A1H9YTS3</accession>
<keyword evidence="1" id="KW-0547">Nucleotide-binding</keyword>
<feature type="domain" description="ATP-grasp" evidence="2">
    <location>
        <begin position="15"/>
        <end position="242"/>
    </location>
</feature>
<dbReference type="RefSeq" id="WP_170834634.1">
    <property type="nucleotide sequence ID" value="NZ_FOHU01000001.1"/>
</dbReference>
<evidence type="ECO:0000259" key="2">
    <source>
        <dbReference type="PROSITE" id="PS50975"/>
    </source>
</evidence>
<reference evidence="3 4" key="1">
    <citation type="submission" date="2016-10" db="EMBL/GenBank/DDBJ databases">
        <authorList>
            <person name="de Groot N.N."/>
        </authorList>
    </citation>
    <scope>NUCLEOTIDE SEQUENCE [LARGE SCALE GENOMIC DNA]</scope>
    <source>
        <strain evidence="3 4">DSM 18979</strain>
    </source>
</reference>
<dbReference type="InterPro" id="IPR011761">
    <property type="entry name" value="ATP-grasp"/>
</dbReference>
<dbReference type="Pfam" id="PF14398">
    <property type="entry name" value="ATPgrasp_YheCD"/>
    <property type="match status" value="1"/>
</dbReference>
<protein>
    <submittedName>
        <fullName evidence="3">YheC/D like ATP-grasp</fullName>
    </submittedName>
</protein>
<evidence type="ECO:0000256" key="1">
    <source>
        <dbReference type="PROSITE-ProRule" id="PRU00409"/>
    </source>
</evidence>
<dbReference type="EMBL" id="FOHU01000001">
    <property type="protein sequence ID" value="SES72560.1"/>
    <property type="molecule type" value="Genomic_DNA"/>
</dbReference>
<sequence length="252" mass="29399">MDLRCKMTQYEILMKDPMVSKHIPHTKWYDRKTLMNMMDLYSTIYIKPYNKSRGNGIIRVKAANKNEYIISFETTYKKVDKRHLALELEQIMTRPKQYIIQQGIDLATYQECSFDMRIVLQKVNNIWRVTLTSAKVANSQDAIVTNVAKGAKDYLLHDILQQYDQKQNSMTIFREIIDFAHQIASILGHKLPLKITGIDIGIDKHGNLWFIESNALPACKQCKLVNDKLSIKKYEDANRLIGNRSRNKRSKK</sequence>
<dbReference type="PROSITE" id="PS50975">
    <property type="entry name" value="ATP_GRASP"/>
    <property type="match status" value="1"/>
</dbReference>
<dbReference type="Proteomes" id="UP000199568">
    <property type="component" value="Unassembled WGS sequence"/>
</dbReference>
<organism evidence="3 4">
    <name type="scientific">Natronincola peptidivorans</name>
    <dbReference type="NCBI Taxonomy" id="426128"/>
    <lineage>
        <taxon>Bacteria</taxon>
        <taxon>Bacillati</taxon>
        <taxon>Bacillota</taxon>
        <taxon>Clostridia</taxon>
        <taxon>Peptostreptococcales</taxon>
        <taxon>Natronincolaceae</taxon>
        <taxon>Natronincola</taxon>
    </lineage>
</organism>
<dbReference type="GO" id="GO:0005524">
    <property type="term" value="F:ATP binding"/>
    <property type="evidence" value="ECO:0007669"/>
    <property type="project" value="UniProtKB-UniRule"/>
</dbReference>
<dbReference type="GO" id="GO:0046872">
    <property type="term" value="F:metal ion binding"/>
    <property type="evidence" value="ECO:0007669"/>
    <property type="project" value="InterPro"/>
</dbReference>
<dbReference type="STRING" id="426128.SAMN05660297_00404"/>
<keyword evidence="4" id="KW-1185">Reference proteome</keyword>
<keyword evidence="1" id="KW-0067">ATP-binding</keyword>
<dbReference type="InterPro" id="IPR026838">
    <property type="entry name" value="YheC/D"/>
</dbReference>
<proteinExistence type="predicted"/>